<evidence type="ECO:0000313" key="2">
    <source>
        <dbReference type="Proteomes" id="UP000735302"/>
    </source>
</evidence>
<dbReference type="EMBL" id="BLXT01003739">
    <property type="protein sequence ID" value="GFO04450.1"/>
    <property type="molecule type" value="Genomic_DNA"/>
</dbReference>
<protein>
    <submittedName>
        <fullName evidence="1">Uncharacterized protein</fullName>
    </submittedName>
</protein>
<accession>A0AAV4A8F2</accession>
<gene>
    <name evidence="1" type="ORF">PoB_003095500</name>
</gene>
<comment type="caution">
    <text evidence="1">The sequence shown here is derived from an EMBL/GenBank/DDBJ whole genome shotgun (WGS) entry which is preliminary data.</text>
</comment>
<dbReference type="Proteomes" id="UP000735302">
    <property type="component" value="Unassembled WGS sequence"/>
</dbReference>
<dbReference type="AlphaFoldDB" id="A0AAV4A8F2"/>
<evidence type="ECO:0000313" key="1">
    <source>
        <dbReference type="EMBL" id="GFO04450.1"/>
    </source>
</evidence>
<reference evidence="1 2" key="1">
    <citation type="journal article" date="2021" name="Elife">
        <title>Chloroplast acquisition without the gene transfer in kleptoplastic sea slugs, Plakobranchus ocellatus.</title>
        <authorList>
            <person name="Maeda T."/>
            <person name="Takahashi S."/>
            <person name="Yoshida T."/>
            <person name="Shimamura S."/>
            <person name="Takaki Y."/>
            <person name="Nagai Y."/>
            <person name="Toyoda A."/>
            <person name="Suzuki Y."/>
            <person name="Arimoto A."/>
            <person name="Ishii H."/>
            <person name="Satoh N."/>
            <person name="Nishiyama T."/>
            <person name="Hasebe M."/>
            <person name="Maruyama T."/>
            <person name="Minagawa J."/>
            <person name="Obokata J."/>
            <person name="Shigenobu S."/>
        </authorList>
    </citation>
    <scope>NUCLEOTIDE SEQUENCE [LARGE SCALE GENOMIC DNA]</scope>
</reference>
<organism evidence="1 2">
    <name type="scientific">Plakobranchus ocellatus</name>
    <dbReference type="NCBI Taxonomy" id="259542"/>
    <lineage>
        <taxon>Eukaryota</taxon>
        <taxon>Metazoa</taxon>
        <taxon>Spiralia</taxon>
        <taxon>Lophotrochozoa</taxon>
        <taxon>Mollusca</taxon>
        <taxon>Gastropoda</taxon>
        <taxon>Heterobranchia</taxon>
        <taxon>Euthyneura</taxon>
        <taxon>Panpulmonata</taxon>
        <taxon>Sacoglossa</taxon>
        <taxon>Placobranchoidea</taxon>
        <taxon>Plakobranchidae</taxon>
        <taxon>Plakobranchus</taxon>
    </lineage>
</organism>
<keyword evidence="2" id="KW-1185">Reference proteome</keyword>
<proteinExistence type="predicted"/>
<name>A0AAV4A8F2_9GAST</name>
<sequence length="145" mass="16401">MSVSRVDTKVCVPALQKLSLGSFLQLYKTCGKLVNPEQTKLRFKKRLKKVYIVENFCLLSKFNILRSFSSMKNSFGTVGNESILRVSQSRFSALTTEPPVIDNEERRGEAFIFKEIWNMTLLAAAAAVAHALFTDNHNCNYSELT</sequence>